<feature type="transmembrane region" description="Helical" evidence="1">
    <location>
        <begin position="276"/>
        <end position="303"/>
    </location>
</feature>
<dbReference type="InterPro" id="IPR036163">
    <property type="entry name" value="HMA_dom_sf"/>
</dbReference>
<evidence type="ECO:0000313" key="4">
    <source>
        <dbReference type="Proteomes" id="UP000229924"/>
    </source>
</evidence>
<organism evidence="3 4">
    <name type="scientific">Candidatus Berkelbacteria bacterium CG_4_8_14_3_um_filter_42_13</name>
    <dbReference type="NCBI Taxonomy" id="1974505"/>
    <lineage>
        <taxon>Bacteria</taxon>
        <taxon>Candidatus Berkelbacteria</taxon>
    </lineage>
</organism>
<dbReference type="InterPro" id="IPR006121">
    <property type="entry name" value="HMA_dom"/>
</dbReference>
<evidence type="ECO:0000256" key="1">
    <source>
        <dbReference type="SAM" id="Phobius"/>
    </source>
</evidence>
<feature type="transmembrane region" description="Helical" evidence="1">
    <location>
        <begin position="249"/>
        <end position="270"/>
    </location>
</feature>
<dbReference type="Gene3D" id="2.60.40.420">
    <property type="entry name" value="Cupredoxins - blue copper proteins"/>
    <property type="match status" value="1"/>
</dbReference>
<dbReference type="InterPro" id="IPR039447">
    <property type="entry name" value="UreH-like_TM_dom"/>
</dbReference>
<evidence type="ECO:0000259" key="2">
    <source>
        <dbReference type="PROSITE" id="PS50846"/>
    </source>
</evidence>
<keyword evidence="1" id="KW-1133">Transmembrane helix</keyword>
<dbReference type="CDD" id="cd00371">
    <property type="entry name" value="HMA"/>
    <property type="match status" value="1"/>
</dbReference>
<dbReference type="Pfam" id="PF13386">
    <property type="entry name" value="DsbD_2"/>
    <property type="match status" value="1"/>
</dbReference>
<keyword evidence="1" id="KW-0472">Membrane</keyword>
<dbReference type="AlphaFoldDB" id="A0A2M7K0X7"/>
<feature type="domain" description="HMA" evidence="2">
    <location>
        <begin position="2"/>
        <end position="68"/>
    </location>
</feature>
<proteinExistence type="predicted"/>
<dbReference type="GO" id="GO:0046872">
    <property type="term" value="F:metal ion binding"/>
    <property type="evidence" value="ECO:0007669"/>
    <property type="project" value="InterPro"/>
</dbReference>
<sequence>MKTKKIYIAGMHCASCEKLLDSEFRKIAGIANIKINRADDSADIYYSDIQPHISEFQKIGKKYDYRISEQRLAKISGSHTAWEWFWSISIALILLGLYKIFQNLGLFKGIAIGSKNISFGIAVLAGVVASLSSCLAVVGTVVIAFAEKYQTRGSDFYQTALKPNLQFHLGRLITFFLLGGVLGLLGGEINISGNFISIFTIIIAVVMAWLGLNILGILPSITDVGIKMPSVLTKNWHSLQQSEHKAAPYLLGGLTFFLPCGFTQSMQIFALASGSFLTGGLTLVLFALGTLPILMVVGTTASWAKSRRIEIVKKAAGILVVIFAISTFLSGYSLLGVKSGVVSSSDDKQTAAEDKPIAGEQIVEMHVTASGFEPSILKVKKGVPVKWRIYGDDLTGCTNKIIIKSLNVKA</sequence>
<feature type="transmembrane region" description="Helical" evidence="1">
    <location>
        <begin position="315"/>
        <end position="335"/>
    </location>
</feature>
<protein>
    <recommendedName>
        <fullName evidence="2">HMA domain-containing protein</fullName>
    </recommendedName>
</protein>
<feature type="transmembrane region" description="Helical" evidence="1">
    <location>
        <begin position="121"/>
        <end position="146"/>
    </location>
</feature>
<dbReference type="SUPFAM" id="SSF55008">
    <property type="entry name" value="HMA, heavy metal-associated domain"/>
    <property type="match status" value="1"/>
</dbReference>
<dbReference type="InterPro" id="IPR008972">
    <property type="entry name" value="Cupredoxin"/>
</dbReference>
<keyword evidence="1" id="KW-0812">Transmembrane</keyword>
<dbReference type="PROSITE" id="PS50846">
    <property type="entry name" value="HMA_2"/>
    <property type="match status" value="1"/>
</dbReference>
<evidence type="ECO:0000313" key="3">
    <source>
        <dbReference type="EMBL" id="PIX29885.1"/>
    </source>
</evidence>
<feature type="transmembrane region" description="Helical" evidence="1">
    <location>
        <begin position="167"/>
        <end position="189"/>
    </location>
</feature>
<dbReference type="PANTHER" id="PTHR42208:SF1">
    <property type="entry name" value="HEAVY METAL TRANSPORTER"/>
    <property type="match status" value="1"/>
</dbReference>
<feature type="transmembrane region" description="Helical" evidence="1">
    <location>
        <begin position="81"/>
        <end position="101"/>
    </location>
</feature>
<feature type="non-terminal residue" evidence="3">
    <location>
        <position position="410"/>
    </location>
</feature>
<dbReference type="Gene3D" id="3.30.70.100">
    <property type="match status" value="1"/>
</dbReference>
<dbReference type="PANTHER" id="PTHR42208">
    <property type="entry name" value="HEAVY METAL TRANSPORTER-RELATED"/>
    <property type="match status" value="1"/>
</dbReference>
<name>A0A2M7K0X7_9BACT</name>
<dbReference type="EMBL" id="PFIK01000058">
    <property type="protein sequence ID" value="PIX29885.1"/>
    <property type="molecule type" value="Genomic_DNA"/>
</dbReference>
<gene>
    <name evidence="3" type="ORF">COZ63_02690</name>
</gene>
<comment type="caution">
    <text evidence="3">The sequence shown here is derived from an EMBL/GenBank/DDBJ whole genome shotgun (WGS) entry which is preliminary data.</text>
</comment>
<feature type="transmembrane region" description="Helical" evidence="1">
    <location>
        <begin position="195"/>
        <end position="218"/>
    </location>
</feature>
<dbReference type="Proteomes" id="UP000229924">
    <property type="component" value="Unassembled WGS sequence"/>
</dbReference>
<reference evidence="4" key="1">
    <citation type="submission" date="2017-09" db="EMBL/GenBank/DDBJ databases">
        <title>Depth-based differentiation of microbial function through sediment-hosted aquifers and enrichment of novel symbionts in the deep terrestrial subsurface.</title>
        <authorList>
            <person name="Probst A.J."/>
            <person name="Ladd B."/>
            <person name="Jarett J.K."/>
            <person name="Geller-Mcgrath D.E."/>
            <person name="Sieber C.M.K."/>
            <person name="Emerson J.B."/>
            <person name="Anantharaman K."/>
            <person name="Thomas B.C."/>
            <person name="Malmstrom R."/>
            <person name="Stieglmeier M."/>
            <person name="Klingl A."/>
            <person name="Woyke T."/>
            <person name="Ryan C.M."/>
            <person name="Banfield J.F."/>
        </authorList>
    </citation>
    <scope>NUCLEOTIDE SEQUENCE [LARGE SCALE GENOMIC DNA]</scope>
</reference>
<accession>A0A2M7K0X7</accession>